<dbReference type="GO" id="GO:0019634">
    <property type="term" value="P:organic phosphonate metabolic process"/>
    <property type="evidence" value="ECO:0007669"/>
    <property type="project" value="InterPro"/>
</dbReference>
<dbReference type="GO" id="GO:0015716">
    <property type="term" value="P:organic phosphonate transport"/>
    <property type="evidence" value="ECO:0007669"/>
    <property type="project" value="InterPro"/>
</dbReference>
<evidence type="ECO:0000313" key="1">
    <source>
        <dbReference type="EMBL" id="MBE9376538.1"/>
    </source>
</evidence>
<name>A0A929G353_9PSEU</name>
<dbReference type="GO" id="GO:0016829">
    <property type="term" value="F:lyase activity"/>
    <property type="evidence" value="ECO:0007669"/>
    <property type="project" value="UniProtKB-KW"/>
</dbReference>
<accession>A0A929G353</accession>
<protein>
    <submittedName>
        <fullName evidence="1">Phosphonate C-P lyase system protein PhnG</fullName>
    </submittedName>
</protein>
<dbReference type="AlphaFoldDB" id="A0A929G353"/>
<reference evidence="1" key="1">
    <citation type="submission" date="2020-10" db="EMBL/GenBank/DDBJ databases">
        <title>Diversity and distribution of actinomycetes associated with coral in the coast of Hainan.</title>
        <authorList>
            <person name="Li F."/>
        </authorList>
    </citation>
    <scope>NUCLEOTIDE SEQUENCE</scope>
    <source>
        <strain evidence="1">HNM0983</strain>
    </source>
</reference>
<dbReference type="RefSeq" id="WP_193930348.1">
    <property type="nucleotide sequence ID" value="NZ_JADEYC010000045.1"/>
</dbReference>
<dbReference type="EMBL" id="JADEYC010000045">
    <property type="protein sequence ID" value="MBE9376538.1"/>
    <property type="molecule type" value="Genomic_DNA"/>
</dbReference>
<keyword evidence="1" id="KW-0456">Lyase</keyword>
<organism evidence="1 2">
    <name type="scientific">Saccharopolyspora montiporae</name>
    <dbReference type="NCBI Taxonomy" id="2781240"/>
    <lineage>
        <taxon>Bacteria</taxon>
        <taxon>Bacillati</taxon>
        <taxon>Actinomycetota</taxon>
        <taxon>Actinomycetes</taxon>
        <taxon>Pseudonocardiales</taxon>
        <taxon>Pseudonocardiaceae</taxon>
        <taxon>Saccharopolyspora</taxon>
    </lineage>
</organism>
<dbReference type="Pfam" id="PF06754">
    <property type="entry name" value="PhnG"/>
    <property type="match status" value="1"/>
</dbReference>
<comment type="caution">
    <text evidence="1">The sequence shown here is derived from an EMBL/GenBank/DDBJ whole genome shotgun (WGS) entry which is preliminary data.</text>
</comment>
<proteinExistence type="predicted"/>
<gene>
    <name evidence="1" type="ORF">IQ251_18970</name>
</gene>
<dbReference type="Proteomes" id="UP000598360">
    <property type="component" value="Unassembled WGS sequence"/>
</dbReference>
<sequence length="138" mass="14775">MNTELRAELLAEAESAELIDLADDCLAAGAEPAVLVRPQVGCVPVQVREPVRQERFLLGDALACRAEVELAGQRGWSLRLGDDRPAALAAAIVDAAARTGLDGGAADRLCQDVLARREAADREEWAELAPTIVEFEEL</sequence>
<dbReference type="InterPro" id="IPR009609">
    <property type="entry name" value="Phosphonate_metab_PhnG"/>
</dbReference>
<evidence type="ECO:0000313" key="2">
    <source>
        <dbReference type="Proteomes" id="UP000598360"/>
    </source>
</evidence>
<keyword evidence="2" id="KW-1185">Reference proteome</keyword>